<dbReference type="Proteomes" id="UP000003416">
    <property type="component" value="Unassembled WGS sequence"/>
</dbReference>
<dbReference type="RefSeq" id="WP_009126361.1">
    <property type="nucleotide sequence ID" value="NZ_GL882689.1"/>
</dbReference>
<dbReference type="STRING" id="763034.HMPREF9446_03140"/>
<dbReference type="EMBL" id="AFBN01000096">
    <property type="protein sequence ID" value="EGF51933.1"/>
    <property type="molecule type" value="Genomic_DNA"/>
</dbReference>
<accession>F3PWK4</accession>
<evidence type="ECO:0000313" key="3">
    <source>
        <dbReference type="Proteomes" id="UP000003416"/>
    </source>
</evidence>
<dbReference type="PANTHER" id="PTHR22916">
    <property type="entry name" value="GLYCOSYLTRANSFERASE"/>
    <property type="match status" value="1"/>
</dbReference>
<evidence type="ECO:0000259" key="1">
    <source>
        <dbReference type="Pfam" id="PF00535"/>
    </source>
</evidence>
<keyword evidence="3" id="KW-1185">Reference proteome</keyword>
<name>F3PWK4_9BACE</name>
<dbReference type="SUPFAM" id="SSF53448">
    <property type="entry name" value="Nucleotide-diphospho-sugar transferases"/>
    <property type="match status" value="1"/>
</dbReference>
<dbReference type="Pfam" id="PF00535">
    <property type="entry name" value="Glycos_transf_2"/>
    <property type="match status" value="1"/>
</dbReference>
<dbReference type="InterPro" id="IPR001173">
    <property type="entry name" value="Glyco_trans_2-like"/>
</dbReference>
<dbReference type="Gene3D" id="3.90.550.10">
    <property type="entry name" value="Spore Coat Polysaccharide Biosynthesis Protein SpsA, Chain A"/>
    <property type="match status" value="1"/>
</dbReference>
<dbReference type="PANTHER" id="PTHR22916:SF3">
    <property type="entry name" value="UDP-GLCNAC:BETAGAL BETA-1,3-N-ACETYLGLUCOSAMINYLTRANSFERASE-LIKE PROTEIN 1"/>
    <property type="match status" value="1"/>
</dbReference>
<proteinExistence type="predicted"/>
<dbReference type="AlphaFoldDB" id="F3PWK4"/>
<dbReference type="GO" id="GO:0016758">
    <property type="term" value="F:hexosyltransferase activity"/>
    <property type="evidence" value="ECO:0007669"/>
    <property type="project" value="UniProtKB-ARBA"/>
</dbReference>
<dbReference type="eggNOG" id="COG1215">
    <property type="taxonomic scope" value="Bacteria"/>
</dbReference>
<keyword evidence="2" id="KW-0808">Transferase</keyword>
<feature type="domain" description="Glycosyltransferase 2-like" evidence="1">
    <location>
        <begin position="17"/>
        <end position="150"/>
    </location>
</feature>
<reference evidence="2 3" key="1">
    <citation type="submission" date="2011-02" db="EMBL/GenBank/DDBJ databases">
        <authorList>
            <person name="Weinstock G."/>
            <person name="Sodergren E."/>
            <person name="Clifton S."/>
            <person name="Fulton L."/>
            <person name="Fulton B."/>
            <person name="Courtney L."/>
            <person name="Fronick C."/>
            <person name="Harrison M."/>
            <person name="Strong C."/>
            <person name="Farmer C."/>
            <person name="Delahaunty K."/>
            <person name="Markovic C."/>
            <person name="Hall O."/>
            <person name="Minx P."/>
            <person name="Tomlinson C."/>
            <person name="Mitreva M."/>
            <person name="Hou S."/>
            <person name="Chen J."/>
            <person name="Wollam A."/>
            <person name="Pepin K.H."/>
            <person name="Johnson M."/>
            <person name="Bhonagiri V."/>
            <person name="Zhang X."/>
            <person name="Suruliraj S."/>
            <person name="Warren W."/>
            <person name="Chinwalla A."/>
            <person name="Mardis E.R."/>
            <person name="Wilson R.K."/>
        </authorList>
    </citation>
    <scope>NUCLEOTIDE SEQUENCE [LARGE SCALE GENOMIC DNA]</scope>
    <source>
        <strain evidence="2 3">YIT 12057</strain>
    </source>
</reference>
<evidence type="ECO:0000313" key="2">
    <source>
        <dbReference type="EMBL" id="EGF51933.1"/>
    </source>
</evidence>
<sequence>MNDNLVLEKEANVPLVTIVTITYNLIEKKREACIKQCIESVHDQTYPCIEHLIIDGASNDGTLELLGQYQKQGSIEIVSEADEGIYDAMNKGIARAKGKYINFLNSDDFFHNNKAVEMSVRALEEKHADYSFADAMLLFENGKEYLWEGDVSKLLWGSHYCHQTMFVRTELMRAIGGFDLSYKISADTEMMIRLYAQKALYVKVPFSIVTYRVGGYSSQNQAQSRMDHSAAFYKHIGMKIGLSEKDCFFCWNLRFFDELSKEQQFELISKVPREYGLKHLLHEFMARTYAGSEVSAKLYYLFGFVPVLKCKCRGNKRYFRLFGVLPVLKVVKSVRKDKYYLFGFILMLKVKRYM</sequence>
<dbReference type="HOGENOM" id="CLU_782237_0_0_10"/>
<gene>
    <name evidence="2" type="ORF">HMPREF9446_03140</name>
</gene>
<dbReference type="CDD" id="cd06433">
    <property type="entry name" value="GT_2_WfgS_like"/>
    <property type="match status" value="1"/>
</dbReference>
<comment type="caution">
    <text evidence="2">The sequence shown here is derived from an EMBL/GenBank/DDBJ whole genome shotgun (WGS) entry which is preliminary data.</text>
</comment>
<protein>
    <submittedName>
        <fullName evidence="2">Glycosyltransferase, group 2 family protein</fullName>
    </submittedName>
</protein>
<organism evidence="2 3">
    <name type="scientific">Bacteroides fluxus YIT 12057</name>
    <dbReference type="NCBI Taxonomy" id="763034"/>
    <lineage>
        <taxon>Bacteria</taxon>
        <taxon>Pseudomonadati</taxon>
        <taxon>Bacteroidota</taxon>
        <taxon>Bacteroidia</taxon>
        <taxon>Bacteroidales</taxon>
        <taxon>Bacteroidaceae</taxon>
        <taxon>Bacteroides</taxon>
    </lineage>
</organism>
<dbReference type="GeneID" id="86050550"/>
<dbReference type="InterPro" id="IPR029044">
    <property type="entry name" value="Nucleotide-diphossugar_trans"/>
</dbReference>